<comment type="caution">
    <text evidence="1">The sequence shown here is derived from an EMBL/GenBank/DDBJ whole genome shotgun (WGS) entry which is preliminary data.</text>
</comment>
<gene>
    <name evidence="1" type="ORF">CPY51_08365</name>
</gene>
<evidence type="ECO:0000313" key="2">
    <source>
        <dbReference type="Proteomes" id="UP000248925"/>
    </source>
</evidence>
<accession>A0A2W4CRA0</accession>
<keyword evidence="2" id="KW-1185">Reference proteome</keyword>
<name>A0A2W4CRA0_9HYPH</name>
<dbReference type="Proteomes" id="UP000248925">
    <property type="component" value="Unassembled WGS sequence"/>
</dbReference>
<reference evidence="1 2" key="1">
    <citation type="journal article" date="2018" name="Sci. Rep.">
        <title>Rhizobium tumorigenes sp. nov., a novel plant tumorigenic bacterium isolated from cane gall tumors on thornless blackberry.</title>
        <authorList>
            <person name="Kuzmanovi N."/>
            <person name="Smalla K."/>
            <person name="Gronow S."/>
            <person name="PuBawska J."/>
        </authorList>
    </citation>
    <scope>NUCLEOTIDE SEQUENCE [LARGE SCALE GENOMIC DNA]</scope>
    <source>
        <strain evidence="1 2">CCBAU 85046</strain>
    </source>
</reference>
<dbReference type="EMBL" id="PCDP01000028">
    <property type="protein sequence ID" value="PZM15049.1"/>
    <property type="molecule type" value="Genomic_DNA"/>
</dbReference>
<evidence type="ECO:0000313" key="1">
    <source>
        <dbReference type="EMBL" id="PZM15049.1"/>
    </source>
</evidence>
<organism evidence="1 2">
    <name type="scientific">Rhizobium tubonense</name>
    <dbReference type="NCBI Taxonomy" id="484088"/>
    <lineage>
        <taxon>Bacteria</taxon>
        <taxon>Pseudomonadati</taxon>
        <taxon>Pseudomonadota</taxon>
        <taxon>Alphaproteobacteria</taxon>
        <taxon>Hyphomicrobiales</taxon>
        <taxon>Rhizobiaceae</taxon>
        <taxon>Rhizobium/Agrobacterium group</taxon>
        <taxon>Rhizobium</taxon>
    </lineage>
</organism>
<proteinExistence type="predicted"/>
<sequence length="65" mass="6898">MPHTPMQIIECVTEKLSCSIVSGLDPALATARQAAKRKDVPSVRIHSQLESAIAPGIDPAESMSL</sequence>
<protein>
    <submittedName>
        <fullName evidence="1">Uncharacterized protein</fullName>
    </submittedName>
</protein>
<dbReference type="AlphaFoldDB" id="A0A2W4CRA0"/>